<feature type="transmembrane region" description="Helical" evidence="1">
    <location>
        <begin position="14"/>
        <end position="34"/>
    </location>
</feature>
<dbReference type="SUPFAM" id="SSF51306">
    <property type="entry name" value="LexA/Signal peptidase"/>
    <property type="match status" value="1"/>
</dbReference>
<dbReference type="RefSeq" id="WP_029493987.1">
    <property type="nucleotide sequence ID" value="NZ_ATKF01000110.1"/>
</dbReference>
<evidence type="ECO:0000256" key="1">
    <source>
        <dbReference type="SAM" id="Phobius"/>
    </source>
</evidence>
<dbReference type="EMBL" id="CP013332">
    <property type="protein sequence ID" value="ALQ41198.1"/>
    <property type="molecule type" value="Genomic_DNA"/>
</dbReference>
<sequence>MAKLQKSKRKFRKLIIAIWIFIFIILGTVAIFRLNNYILNISESLPIGIYQKLDSHEYKISDYVVTSVPEEYKEFMYSRGYMENDKFSVKTILKKIEGVNGDSFEIIGESLIKNNNDIIAKVFNKDSKGRELPKISKITLKNGEYFLLGEHPHSLDSRYLGKFKEKDILYKVRPILTF</sequence>
<evidence type="ECO:0000313" key="4">
    <source>
        <dbReference type="Proteomes" id="UP000063275"/>
    </source>
</evidence>
<dbReference type="GeneID" id="60659026"/>
<protein>
    <recommendedName>
        <fullName evidence="2">Peptidase S26 domain-containing protein</fullName>
    </recommendedName>
</protein>
<keyword evidence="1" id="KW-0812">Transmembrane</keyword>
<geneLocation type="plasmid" evidence="3">
    <name>unnamed1</name>
</geneLocation>
<dbReference type="Pfam" id="PF10502">
    <property type="entry name" value="Peptidase_S26"/>
    <property type="match status" value="1"/>
</dbReference>
<name>A0A0S2ZQV3_9FUSO</name>
<dbReference type="Proteomes" id="UP000063275">
    <property type="component" value="Plasmid unnamed1"/>
</dbReference>
<dbReference type="GO" id="GO:0006465">
    <property type="term" value="P:signal peptide processing"/>
    <property type="evidence" value="ECO:0007669"/>
    <property type="project" value="InterPro"/>
</dbReference>
<evidence type="ECO:0000313" key="3">
    <source>
        <dbReference type="EMBL" id="ALQ41198.1"/>
    </source>
</evidence>
<dbReference type="GO" id="GO:0004252">
    <property type="term" value="F:serine-type endopeptidase activity"/>
    <property type="evidence" value="ECO:0007669"/>
    <property type="project" value="InterPro"/>
</dbReference>
<gene>
    <name evidence="3" type="ORF">RN87_11595</name>
</gene>
<dbReference type="InterPro" id="IPR036286">
    <property type="entry name" value="LexA/Signal_pep-like_sf"/>
</dbReference>
<accession>A0A0S2ZQV3</accession>
<dbReference type="OrthoDB" id="81443at2"/>
<evidence type="ECO:0000259" key="2">
    <source>
        <dbReference type="Pfam" id="PF10502"/>
    </source>
</evidence>
<keyword evidence="1" id="KW-0472">Membrane</keyword>
<reference evidence="3 4" key="1">
    <citation type="submission" date="2015-11" db="EMBL/GenBank/DDBJ databases">
        <authorList>
            <person name="Zhang Y."/>
            <person name="Guo Z."/>
        </authorList>
    </citation>
    <scope>NUCLEOTIDE SEQUENCE [LARGE SCALE GENOMIC DNA]</scope>
    <source>
        <strain evidence="3 4">ChDC F174</strain>
        <plasmid evidence="4">Plasmid unnamed1</plasmid>
    </source>
</reference>
<keyword evidence="3" id="KW-0614">Plasmid</keyword>
<dbReference type="KEGG" id="fhw:RN87_11595"/>
<dbReference type="InterPro" id="IPR019533">
    <property type="entry name" value="Peptidase_S26"/>
</dbReference>
<dbReference type="Gene3D" id="2.10.109.10">
    <property type="entry name" value="Umud Fragment, subunit A"/>
    <property type="match status" value="1"/>
</dbReference>
<keyword evidence="1" id="KW-1133">Transmembrane helix</keyword>
<feature type="domain" description="Peptidase S26" evidence="2">
    <location>
        <begin position="18"/>
        <end position="173"/>
    </location>
</feature>
<dbReference type="AlphaFoldDB" id="A0A0S2ZQV3"/>
<proteinExistence type="predicted"/>
<organism evidence="3">
    <name type="scientific">Fusobacterium hwasookii ChDC F174</name>
    <dbReference type="NCBI Taxonomy" id="1307442"/>
    <lineage>
        <taxon>Bacteria</taxon>
        <taxon>Fusobacteriati</taxon>
        <taxon>Fusobacteriota</taxon>
        <taxon>Fusobacteriia</taxon>
        <taxon>Fusobacteriales</taxon>
        <taxon>Fusobacteriaceae</taxon>
        <taxon>Fusobacterium</taxon>
    </lineage>
</organism>